<accession>A0A160F6D3</accession>
<dbReference type="PANTHER" id="PTHR30435:SF19">
    <property type="entry name" value="FLAGELLAR BASAL-BODY ROD PROTEIN FLGG"/>
    <property type="match status" value="1"/>
</dbReference>
<dbReference type="RefSeq" id="WP_066322662.1">
    <property type="nucleotide sequence ID" value="NZ_CP015438.1"/>
</dbReference>
<reference evidence="6 7" key="1">
    <citation type="journal article" date="2006" name="Syst. Appl. Microbiol.">
        <title>Anoxybacillus amylolyticus sp. nov., a thermophilic amylase producing bacterium isolated from Mount Rittmann (Antarctica).</title>
        <authorList>
            <person name="Poli A."/>
            <person name="Esposito E."/>
            <person name="Lama L."/>
            <person name="Orlando P."/>
            <person name="Nicolaus G."/>
            <person name="de Appolonia F."/>
            <person name="Gambacorta A."/>
            <person name="Nicolaus B."/>
        </authorList>
    </citation>
    <scope>NUCLEOTIDE SEQUENCE [LARGE SCALE GENOMIC DNA]</scope>
    <source>
        <strain evidence="6 7">DSM 15939</strain>
    </source>
</reference>
<keyword evidence="7" id="KW-1185">Reference proteome</keyword>
<dbReference type="Pfam" id="PF22692">
    <property type="entry name" value="LlgE_F_G_D1"/>
    <property type="match status" value="1"/>
</dbReference>
<evidence type="ECO:0000259" key="4">
    <source>
        <dbReference type="Pfam" id="PF06429"/>
    </source>
</evidence>
<dbReference type="InterPro" id="IPR053967">
    <property type="entry name" value="LlgE_F_G-like_D1"/>
</dbReference>
<feature type="domain" description="Flagellar basal body rod protein N-terminal" evidence="3">
    <location>
        <begin position="5"/>
        <end position="35"/>
    </location>
</feature>
<dbReference type="GO" id="GO:0009425">
    <property type="term" value="C:bacterial-type flagellum basal body"/>
    <property type="evidence" value="ECO:0007669"/>
    <property type="project" value="UniProtKB-SubCell"/>
</dbReference>
<organism evidence="6 7">
    <name type="scientific">Anoxybacteroides amylolyticum</name>
    <dbReference type="NCBI Taxonomy" id="294699"/>
    <lineage>
        <taxon>Bacteria</taxon>
        <taxon>Bacillati</taxon>
        <taxon>Bacillota</taxon>
        <taxon>Bacilli</taxon>
        <taxon>Bacillales</taxon>
        <taxon>Anoxybacillaceae</taxon>
        <taxon>Anoxybacteroides</taxon>
    </lineage>
</organism>
<dbReference type="InterPro" id="IPR037925">
    <property type="entry name" value="FlgE/F/G-like"/>
</dbReference>
<dbReference type="EMBL" id="CP015438">
    <property type="protein sequence ID" value="ANB61485.1"/>
    <property type="molecule type" value="Genomic_DNA"/>
</dbReference>
<keyword evidence="6" id="KW-0969">Cilium</keyword>
<dbReference type="NCBIfam" id="TIGR03506">
    <property type="entry name" value="FlgEFG_subfam"/>
    <property type="match status" value="1"/>
</dbReference>
<dbReference type="InterPro" id="IPR001444">
    <property type="entry name" value="Flag_bb_rod_N"/>
</dbReference>
<evidence type="ECO:0000256" key="2">
    <source>
        <dbReference type="RuleBase" id="RU362116"/>
    </source>
</evidence>
<dbReference type="AlphaFoldDB" id="A0A160F6D3"/>
<dbReference type="Pfam" id="PF06429">
    <property type="entry name" value="Flg_bbr_C"/>
    <property type="match status" value="1"/>
</dbReference>
<name>A0A160F6D3_9BACL</name>
<dbReference type="PATRIC" id="fig|294699.3.peg.379"/>
<dbReference type="PROSITE" id="PS00588">
    <property type="entry name" value="FLAGELLA_BB_ROD"/>
    <property type="match status" value="1"/>
</dbReference>
<keyword evidence="6" id="KW-0282">Flagellum</keyword>
<dbReference type="SUPFAM" id="SSF117143">
    <property type="entry name" value="Flagellar hook protein flgE"/>
    <property type="match status" value="1"/>
</dbReference>
<dbReference type="Proteomes" id="UP000076865">
    <property type="component" value="Chromosome"/>
</dbReference>
<feature type="domain" description="Flagellar hook protein FlgE/F/G-like D1" evidence="5">
    <location>
        <begin position="118"/>
        <end position="179"/>
    </location>
</feature>
<protein>
    <submittedName>
        <fullName evidence="6">Flagellar hook-basal body family protein</fullName>
    </submittedName>
</protein>
<dbReference type="PANTHER" id="PTHR30435">
    <property type="entry name" value="FLAGELLAR PROTEIN"/>
    <property type="match status" value="1"/>
</dbReference>
<evidence type="ECO:0000313" key="6">
    <source>
        <dbReference type="EMBL" id="ANB61485.1"/>
    </source>
</evidence>
<evidence type="ECO:0000259" key="3">
    <source>
        <dbReference type="Pfam" id="PF00460"/>
    </source>
</evidence>
<evidence type="ECO:0000256" key="1">
    <source>
        <dbReference type="ARBA" id="ARBA00009677"/>
    </source>
</evidence>
<proteinExistence type="inferred from homology"/>
<keyword evidence="2" id="KW-0975">Bacterial flagellum</keyword>
<dbReference type="InterPro" id="IPR010930">
    <property type="entry name" value="Flg_bb/hook_C_dom"/>
</dbReference>
<evidence type="ECO:0000313" key="7">
    <source>
        <dbReference type="Proteomes" id="UP000076865"/>
    </source>
</evidence>
<gene>
    <name evidence="6" type="ORF">GFC30_394</name>
</gene>
<evidence type="ECO:0000259" key="5">
    <source>
        <dbReference type="Pfam" id="PF22692"/>
    </source>
</evidence>
<dbReference type="Pfam" id="PF00460">
    <property type="entry name" value="Flg_bb_rod"/>
    <property type="match status" value="1"/>
</dbReference>
<sequence length="278" mass="30692">MLRGFYTAAAGMLSQERRVEMLTNNIANANTPGYKADEAALRAFPEMLLSRLEEAAIPVQERRSMMKKTPIGPISTGVYMQEMMPNFSQGDIKETNQPTDLALVNGVIPTDAATGKKGMLFFVVQNENGAVRYTRNGNFTLDAQGYLTTNDGYYVLDENNTRIQLTSTNFTVAPDGTITGNNRRIARLNVAFAANPNAVAKEGNGLFRSENGLLPSAIGNGNVTYEVKQRFLERSNVDVARSMTDMMSAYRAFEANQKILQAYDRSMDKAVNEIGRLK</sequence>
<comment type="subcellular location">
    <subcellularLocation>
        <location evidence="2">Bacterial flagellum basal body</location>
    </subcellularLocation>
</comment>
<dbReference type="OrthoDB" id="9800375at2"/>
<keyword evidence="6" id="KW-0966">Cell projection</keyword>
<dbReference type="GO" id="GO:0071978">
    <property type="term" value="P:bacterial-type flagellum-dependent swarming motility"/>
    <property type="evidence" value="ECO:0007669"/>
    <property type="project" value="TreeGrafter"/>
</dbReference>
<feature type="domain" description="Flagellar basal-body/hook protein C-terminal" evidence="4">
    <location>
        <begin position="229"/>
        <end position="272"/>
    </location>
</feature>
<comment type="similarity">
    <text evidence="1 2">Belongs to the flagella basal body rod proteins family.</text>
</comment>
<dbReference type="InterPro" id="IPR019776">
    <property type="entry name" value="Flagellar_basal_body_rod_CS"/>
</dbReference>
<dbReference type="KEGG" id="aamy:GFC30_394"/>
<dbReference type="InterPro" id="IPR020013">
    <property type="entry name" value="Flagellar_FlgE/F/G"/>
</dbReference>